<dbReference type="Proteomes" id="UP000028006">
    <property type="component" value="Unassembled WGS sequence"/>
</dbReference>
<sequence>MSTRSRIAIAEKNEAGIITYRSVYVHFDGDLVNETLTKHYNSQKLAEQIVKHGDISSITEGEIKRYRDYGDAWVTIRPRLSCNMEQLIKITKENDGQYLNVYQAGEWKEYRL</sequence>
<protein>
    <submittedName>
        <fullName evidence="1">Uncharacterized protein</fullName>
    </submittedName>
</protein>
<keyword evidence="2" id="KW-1185">Reference proteome</keyword>
<dbReference type="RefSeq" id="WP_061509725.1">
    <property type="nucleotide sequence ID" value="NZ_JOKG01000004.1"/>
</dbReference>
<name>A0A081N3D4_9GAMM</name>
<comment type="caution">
    <text evidence="1">The sequence shown here is derived from an EMBL/GenBank/DDBJ whole genome shotgun (WGS) entry which is preliminary data.</text>
</comment>
<gene>
    <name evidence="1" type="ORF">GZ77_21245</name>
</gene>
<reference evidence="1 2" key="1">
    <citation type="submission" date="2014-06" db="EMBL/GenBank/DDBJ databases">
        <title>Whole Genome Sequences of Three Symbiotic Endozoicomonas Bacteria.</title>
        <authorList>
            <person name="Neave M.J."/>
            <person name="Apprill A."/>
            <person name="Voolstra C.R."/>
        </authorList>
    </citation>
    <scope>NUCLEOTIDE SEQUENCE [LARGE SCALE GENOMIC DNA]</scope>
    <source>
        <strain evidence="1 2">LMG 24815</strain>
    </source>
</reference>
<evidence type="ECO:0000313" key="2">
    <source>
        <dbReference type="Proteomes" id="UP000028006"/>
    </source>
</evidence>
<proteinExistence type="predicted"/>
<evidence type="ECO:0000313" key="1">
    <source>
        <dbReference type="EMBL" id="KEQ12957.1"/>
    </source>
</evidence>
<dbReference type="AlphaFoldDB" id="A0A081N3D4"/>
<dbReference type="EMBL" id="JOKG01000004">
    <property type="protein sequence ID" value="KEQ12957.1"/>
    <property type="molecule type" value="Genomic_DNA"/>
</dbReference>
<accession>A0A081N3D4</accession>
<organism evidence="1 2">
    <name type="scientific">Endozoicomonas montiporae</name>
    <dbReference type="NCBI Taxonomy" id="1027273"/>
    <lineage>
        <taxon>Bacteria</taxon>
        <taxon>Pseudomonadati</taxon>
        <taxon>Pseudomonadota</taxon>
        <taxon>Gammaproteobacteria</taxon>
        <taxon>Oceanospirillales</taxon>
        <taxon>Endozoicomonadaceae</taxon>
        <taxon>Endozoicomonas</taxon>
    </lineage>
</organism>